<reference evidence="1 2" key="1">
    <citation type="journal article" date="2021" name="BMC Biol.">
        <title>Horizontally acquired antibacterial genes associated with adaptive radiation of ladybird beetles.</title>
        <authorList>
            <person name="Li H.S."/>
            <person name="Tang X.F."/>
            <person name="Huang Y.H."/>
            <person name="Xu Z.Y."/>
            <person name="Chen M.L."/>
            <person name="Du X.Y."/>
            <person name="Qiu B.Y."/>
            <person name="Chen P.T."/>
            <person name="Zhang W."/>
            <person name="Slipinski A."/>
            <person name="Escalona H.E."/>
            <person name="Waterhouse R.M."/>
            <person name="Zwick A."/>
            <person name="Pang H."/>
        </authorList>
    </citation>
    <scope>NUCLEOTIDE SEQUENCE [LARGE SCALE GENOMIC DNA]</scope>
    <source>
        <strain evidence="1">SYSU2018</strain>
    </source>
</reference>
<dbReference type="AlphaFoldDB" id="A0ABD2NFD8"/>
<organism evidence="1 2">
    <name type="scientific">Cryptolaemus montrouzieri</name>
    <dbReference type="NCBI Taxonomy" id="559131"/>
    <lineage>
        <taxon>Eukaryota</taxon>
        <taxon>Metazoa</taxon>
        <taxon>Ecdysozoa</taxon>
        <taxon>Arthropoda</taxon>
        <taxon>Hexapoda</taxon>
        <taxon>Insecta</taxon>
        <taxon>Pterygota</taxon>
        <taxon>Neoptera</taxon>
        <taxon>Endopterygota</taxon>
        <taxon>Coleoptera</taxon>
        <taxon>Polyphaga</taxon>
        <taxon>Cucujiformia</taxon>
        <taxon>Coccinelloidea</taxon>
        <taxon>Coccinellidae</taxon>
        <taxon>Scymninae</taxon>
        <taxon>Scymnini</taxon>
        <taxon>Cryptolaemus</taxon>
    </lineage>
</organism>
<gene>
    <name evidence="1" type="ORF">HHI36_012634</name>
</gene>
<proteinExistence type="predicted"/>
<feature type="non-terminal residue" evidence="1">
    <location>
        <position position="138"/>
    </location>
</feature>
<dbReference type="EMBL" id="JABFTP020000103">
    <property type="protein sequence ID" value="KAL3277284.1"/>
    <property type="molecule type" value="Genomic_DNA"/>
</dbReference>
<protein>
    <submittedName>
        <fullName evidence="1">Uncharacterized protein</fullName>
    </submittedName>
</protein>
<evidence type="ECO:0000313" key="1">
    <source>
        <dbReference type="EMBL" id="KAL3277284.1"/>
    </source>
</evidence>
<comment type="caution">
    <text evidence="1">The sequence shown here is derived from an EMBL/GenBank/DDBJ whole genome shotgun (WGS) entry which is preliminary data.</text>
</comment>
<evidence type="ECO:0000313" key="2">
    <source>
        <dbReference type="Proteomes" id="UP001516400"/>
    </source>
</evidence>
<dbReference type="Proteomes" id="UP001516400">
    <property type="component" value="Unassembled WGS sequence"/>
</dbReference>
<sequence length="138" mass="16235">MAKWCPWYSFFIQKENSNTRKIDDEYSYAAGRSFENCILSQNSQPIGNKKELIQELLLKNKSCLCLCIQERWKSKNQIKNFNFASYNLKSKFCREEYERGGTAVHVKSDIKFKNRHDLEKLSVCGVVEIYSLNQLCEL</sequence>
<keyword evidence="2" id="KW-1185">Reference proteome</keyword>
<name>A0ABD2NFD8_9CUCU</name>
<accession>A0ABD2NFD8</accession>